<evidence type="ECO:0000313" key="2">
    <source>
        <dbReference type="EMBL" id="TYL36760.1"/>
    </source>
</evidence>
<dbReference type="EMBL" id="PHNJ01000015">
    <property type="protein sequence ID" value="TYL36760.1"/>
    <property type="molecule type" value="Genomic_DNA"/>
</dbReference>
<dbReference type="OrthoDB" id="134269at2157"/>
<keyword evidence="3" id="KW-1185">Reference proteome</keyword>
<organism evidence="2 3">
    <name type="scientific">Natronococcus pandeyae</name>
    <dbReference type="NCBI Taxonomy" id="2055836"/>
    <lineage>
        <taxon>Archaea</taxon>
        <taxon>Methanobacteriati</taxon>
        <taxon>Methanobacteriota</taxon>
        <taxon>Stenosarchaea group</taxon>
        <taxon>Halobacteria</taxon>
        <taxon>Halobacteriales</taxon>
        <taxon>Natrialbaceae</taxon>
        <taxon>Natronococcus</taxon>
    </lineage>
</organism>
<protein>
    <submittedName>
        <fullName evidence="2">Regulatory P domain-containing protein</fullName>
    </submittedName>
</protein>
<dbReference type="PROSITE" id="PS51318">
    <property type="entry name" value="TAT"/>
    <property type="match status" value="1"/>
</dbReference>
<feature type="region of interest" description="Disordered" evidence="1">
    <location>
        <begin position="24"/>
        <end position="59"/>
    </location>
</feature>
<dbReference type="Proteomes" id="UP000766904">
    <property type="component" value="Unassembled WGS sequence"/>
</dbReference>
<evidence type="ECO:0000256" key="1">
    <source>
        <dbReference type="SAM" id="MobiDB-lite"/>
    </source>
</evidence>
<dbReference type="AlphaFoldDB" id="A0A8J8TQD0"/>
<evidence type="ECO:0000313" key="3">
    <source>
        <dbReference type="Proteomes" id="UP000766904"/>
    </source>
</evidence>
<dbReference type="RefSeq" id="WP_148859962.1">
    <property type="nucleotide sequence ID" value="NZ_PHNJ01000015.1"/>
</dbReference>
<gene>
    <name evidence="2" type="ORF">CV102_21025</name>
</gene>
<dbReference type="InterPro" id="IPR006311">
    <property type="entry name" value="TAT_signal"/>
</dbReference>
<comment type="caution">
    <text evidence="2">The sequence shown here is derived from an EMBL/GenBank/DDBJ whole genome shotgun (WGS) entry which is preliminary data.</text>
</comment>
<sequence length="458" mass="50312">MTETPRRAFMKRTGIASLTAAALGSGVATADRDRPPGHDRRRTRGRLTPLGQELPPDADPNHVTYTFGHVSEDGQWGAASSFPGASPVLSSLYDLSDLENPELVHELEAPNEETRSNDVKFDPLREGIYIRSLEADDEGSFFDPEPDPDGLEGIEVVDFDWEEGTPAEPKVLAYLETPNMGVHKFTEHPEEPVLYLIDKVTDEPGLIAVDFSDPHNPDIEKMFGPPGYCHDCEVEVGREALHAAYIIGETVGYVTFDISDPLDPEQLGFFDYEEQPDYTEIGEPGFELAHQIHPEPERELSIMGDEKFGGIPGGKHVFDTGWDEGSLEDPIPIGFTHSPDARDQDEEPGAWTTHFHDVVYDRGEVLLVDGGYTQGAWVANITDPTDPTPTERYATDDGIDDVAPFAWGAHYNEARDFAFATDANTGVYTFEVSGKAARGEDGGGPDHYYDLEGILGGE</sequence>
<accession>A0A8J8TQD0</accession>
<reference evidence="2" key="1">
    <citation type="submission" date="2017-11" db="EMBL/GenBank/DDBJ databases">
        <authorList>
            <person name="Kajale S.C."/>
            <person name="Sharma A."/>
        </authorList>
    </citation>
    <scope>NUCLEOTIDE SEQUENCE</scope>
    <source>
        <strain evidence="2">LS1_42</strain>
    </source>
</reference>
<name>A0A8J8TQD0_9EURY</name>
<proteinExistence type="predicted"/>